<dbReference type="Proteomes" id="UP000693946">
    <property type="component" value="Linkage Group LG8"/>
</dbReference>
<organism evidence="2 3">
    <name type="scientific">Solea senegalensis</name>
    <name type="common">Senegalese sole</name>
    <dbReference type="NCBI Taxonomy" id="28829"/>
    <lineage>
        <taxon>Eukaryota</taxon>
        <taxon>Metazoa</taxon>
        <taxon>Chordata</taxon>
        <taxon>Craniata</taxon>
        <taxon>Vertebrata</taxon>
        <taxon>Euteleostomi</taxon>
        <taxon>Actinopterygii</taxon>
        <taxon>Neopterygii</taxon>
        <taxon>Teleostei</taxon>
        <taxon>Neoteleostei</taxon>
        <taxon>Acanthomorphata</taxon>
        <taxon>Carangaria</taxon>
        <taxon>Pleuronectiformes</taxon>
        <taxon>Pleuronectoidei</taxon>
        <taxon>Soleidae</taxon>
        <taxon>Solea</taxon>
    </lineage>
</organism>
<dbReference type="AlphaFoldDB" id="A0AAV6PUX9"/>
<proteinExistence type="predicted"/>
<evidence type="ECO:0000313" key="3">
    <source>
        <dbReference type="Proteomes" id="UP000693946"/>
    </source>
</evidence>
<evidence type="ECO:0000256" key="1">
    <source>
        <dbReference type="SAM" id="MobiDB-lite"/>
    </source>
</evidence>
<feature type="compositionally biased region" description="Basic residues" evidence="1">
    <location>
        <begin position="1"/>
        <end position="10"/>
    </location>
</feature>
<reference evidence="2 3" key="1">
    <citation type="journal article" date="2021" name="Sci. Rep.">
        <title>Chromosome anchoring in Senegalese sole (Solea senegalensis) reveals sex-associated markers and genome rearrangements in flatfish.</title>
        <authorList>
            <person name="Guerrero-Cozar I."/>
            <person name="Gomez-Garrido J."/>
            <person name="Berbel C."/>
            <person name="Martinez-Blanch J.F."/>
            <person name="Alioto T."/>
            <person name="Claros M.G."/>
            <person name="Gagnaire P.A."/>
            <person name="Manchado M."/>
        </authorList>
    </citation>
    <scope>NUCLEOTIDE SEQUENCE [LARGE SCALE GENOMIC DNA]</scope>
    <source>
        <strain evidence="2">Sse05_10M</strain>
    </source>
</reference>
<accession>A0AAV6PUX9</accession>
<feature type="region of interest" description="Disordered" evidence="1">
    <location>
        <begin position="1"/>
        <end position="20"/>
    </location>
</feature>
<evidence type="ECO:0000313" key="2">
    <source>
        <dbReference type="EMBL" id="KAG7478759.1"/>
    </source>
</evidence>
<comment type="caution">
    <text evidence="2">The sequence shown here is derived from an EMBL/GenBank/DDBJ whole genome shotgun (WGS) entry which is preliminary data.</text>
</comment>
<sequence length="117" mass="12932">MAQRQRKQRTANKSSFTDPLPWITSAFEGQTRAEASASVFSLERLMLSDARTVSSTMRGTRSGVTALFMMVLLRLAQTQEAPLVPEIGVAQDRGASDDTTKHRHSDPVMSFMAVTRD</sequence>
<feature type="region of interest" description="Disordered" evidence="1">
    <location>
        <begin position="89"/>
        <end position="109"/>
    </location>
</feature>
<name>A0AAV6PUX9_SOLSE</name>
<dbReference type="EMBL" id="JAGKHQ010000020">
    <property type="protein sequence ID" value="KAG7478759.1"/>
    <property type="molecule type" value="Genomic_DNA"/>
</dbReference>
<keyword evidence="3" id="KW-1185">Reference proteome</keyword>
<protein>
    <submittedName>
        <fullName evidence="2">Uncharacterized protein</fullName>
    </submittedName>
</protein>
<gene>
    <name evidence="2" type="ORF">JOB18_007434</name>
</gene>